<organism evidence="1 2">
    <name type="scientific">Agrobacterium phage Atu_ph07</name>
    <dbReference type="NCBI Taxonomy" id="2024264"/>
    <lineage>
        <taxon>Viruses</taxon>
        <taxon>Duplodnaviria</taxon>
        <taxon>Heunggongvirae</taxon>
        <taxon>Uroviricota</taxon>
        <taxon>Caudoviricetes</taxon>
        <taxon>Polybotosvirus</taxon>
        <taxon>Polybotosvirus Atuph07</taxon>
    </lineage>
</organism>
<proteinExistence type="predicted"/>
<dbReference type="GeneID" id="40088154"/>
<dbReference type="Proteomes" id="UP000223025">
    <property type="component" value="Segment"/>
</dbReference>
<keyword evidence="2" id="KW-1185">Reference proteome</keyword>
<name>A0A2L0UZH8_9CAUD</name>
<dbReference type="RefSeq" id="YP_009611816.1">
    <property type="nucleotide sequence ID" value="NC_042013.1"/>
</dbReference>
<dbReference type="KEGG" id="vg:40088154"/>
<evidence type="ECO:0000313" key="1">
    <source>
        <dbReference type="EMBL" id="AUZ94933.1"/>
    </source>
</evidence>
<dbReference type="EMBL" id="MF403008">
    <property type="protein sequence ID" value="AUZ94933.1"/>
    <property type="molecule type" value="Genomic_DNA"/>
</dbReference>
<evidence type="ECO:0000313" key="2">
    <source>
        <dbReference type="Proteomes" id="UP000223025"/>
    </source>
</evidence>
<sequence length="57" mass="6486">MSTKFTAVKRNVANALVLHEKMRIAAVKHKVVAKTIKSNKDIDAEIIEKYKNNTLFD</sequence>
<protein>
    <submittedName>
        <fullName evidence="1">Uncharacterized protein</fullName>
    </submittedName>
</protein>
<accession>A0A2L0UZH8</accession>
<reference evidence="1 2" key="1">
    <citation type="submission" date="2017-06" db="EMBL/GenBank/DDBJ databases">
        <authorList>
            <person name="Kim H.J."/>
            <person name="Triplett B.A."/>
        </authorList>
    </citation>
    <scope>NUCLEOTIDE SEQUENCE [LARGE SCALE GENOMIC DNA]</scope>
</reference>